<keyword evidence="1" id="KW-0479">Metal-binding</keyword>
<feature type="domain" description="C2H2-type" evidence="2">
    <location>
        <begin position="198"/>
        <end position="227"/>
    </location>
</feature>
<evidence type="ECO:0000313" key="3">
    <source>
        <dbReference type="EMBL" id="ELR12788.1"/>
    </source>
</evidence>
<keyword evidence="1" id="KW-0863">Zinc-finger</keyword>
<dbReference type="AlphaFoldDB" id="L8GJ54"/>
<dbReference type="PROSITE" id="PS50157">
    <property type="entry name" value="ZINC_FINGER_C2H2_2"/>
    <property type="match status" value="1"/>
</dbReference>
<protein>
    <submittedName>
        <fullName evidence="3">Zinc finger, c2h2 type domain containing protein</fullName>
    </submittedName>
</protein>
<dbReference type="PROSITE" id="PS00028">
    <property type="entry name" value="ZINC_FINGER_C2H2_1"/>
    <property type="match status" value="2"/>
</dbReference>
<dbReference type="GO" id="GO:0008270">
    <property type="term" value="F:zinc ion binding"/>
    <property type="evidence" value="ECO:0007669"/>
    <property type="project" value="UniProtKB-KW"/>
</dbReference>
<dbReference type="Pfam" id="PF12756">
    <property type="entry name" value="zf-C2H2_2"/>
    <property type="match status" value="1"/>
</dbReference>
<proteinExistence type="predicted"/>
<dbReference type="OMA" id="WTQTQQQ"/>
<evidence type="ECO:0000313" key="4">
    <source>
        <dbReference type="Proteomes" id="UP000011083"/>
    </source>
</evidence>
<keyword evidence="4" id="KW-1185">Reference proteome</keyword>
<dbReference type="KEGG" id="acan:ACA1_093340"/>
<dbReference type="Proteomes" id="UP000011083">
    <property type="component" value="Unassembled WGS sequence"/>
</dbReference>
<dbReference type="RefSeq" id="XP_004334801.1">
    <property type="nucleotide sequence ID" value="XM_004334753.1"/>
</dbReference>
<dbReference type="VEuPathDB" id="AmoebaDB:ACA1_093340"/>
<evidence type="ECO:0000259" key="2">
    <source>
        <dbReference type="PROSITE" id="PS50157"/>
    </source>
</evidence>
<dbReference type="EMBL" id="KB008103">
    <property type="protein sequence ID" value="ELR12788.1"/>
    <property type="molecule type" value="Genomic_DNA"/>
</dbReference>
<gene>
    <name evidence="3" type="ORF">ACA1_093340</name>
</gene>
<organism evidence="3 4">
    <name type="scientific">Acanthamoeba castellanii (strain ATCC 30010 / Neff)</name>
    <dbReference type="NCBI Taxonomy" id="1257118"/>
    <lineage>
        <taxon>Eukaryota</taxon>
        <taxon>Amoebozoa</taxon>
        <taxon>Discosea</taxon>
        <taxon>Longamoebia</taxon>
        <taxon>Centramoebida</taxon>
        <taxon>Acanthamoebidae</taxon>
        <taxon>Acanthamoeba</taxon>
    </lineage>
</organism>
<dbReference type="OrthoDB" id="19329at2759"/>
<dbReference type="GO" id="GO:0030687">
    <property type="term" value="C:preribosome, large subunit precursor"/>
    <property type="evidence" value="ECO:0007669"/>
    <property type="project" value="TreeGrafter"/>
</dbReference>
<accession>L8GJ54</accession>
<dbReference type="STRING" id="1257118.L8GJ54"/>
<name>L8GJ54_ACACF</name>
<dbReference type="InterPro" id="IPR013087">
    <property type="entry name" value="Znf_C2H2_type"/>
</dbReference>
<dbReference type="PANTHER" id="PTHR13182">
    <property type="entry name" value="ZINC FINGER PROTEIN 622"/>
    <property type="match status" value="1"/>
</dbReference>
<dbReference type="GO" id="GO:0042273">
    <property type="term" value="P:ribosomal large subunit biogenesis"/>
    <property type="evidence" value="ECO:0007669"/>
    <property type="project" value="TreeGrafter"/>
</dbReference>
<dbReference type="PANTHER" id="PTHR13182:SF8">
    <property type="entry name" value="CYTOPLASMIC 60S SUBUNIT BIOGENESIS FACTOR ZNF622"/>
    <property type="match status" value="1"/>
</dbReference>
<dbReference type="GeneID" id="14913524"/>
<reference evidence="3 4" key="1">
    <citation type="journal article" date="2013" name="Genome Biol.">
        <title>Genome of Acanthamoeba castellanii highlights extensive lateral gene transfer and early evolution of tyrosine kinase signaling.</title>
        <authorList>
            <person name="Clarke M."/>
            <person name="Lohan A.J."/>
            <person name="Liu B."/>
            <person name="Lagkouvardos I."/>
            <person name="Roy S."/>
            <person name="Zafar N."/>
            <person name="Bertelli C."/>
            <person name="Schilde C."/>
            <person name="Kianianmomeni A."/>
            <person name="Burglin T.R."/>
            <person name="Frech C."/>
            <person name="Turcotte B."/>
            <person name="Kopec K.O."/>
            <person name="Synnott J.M."/>
            <person name="Choo C."/>
            <person name="Paponov I."/>
            <person name="Finkler A."/>
            <person name="Soon Heng Tan C."/>
            <person name="Hutchins A.P."/>
            <person name="Weinmeier T."/>
            <person name="Rattei T."/>
            <person name="Chu J.S."/>
            <person name="Gimenez G."/>
            <person name="Irimia M."/>
            <person name="Rigden D.J."/>
            <person name="Fitzpatrick D.A."/>
            <person name="Lorenzo-Morales J."/>
            <person name="Bateman A."/>
            <person name="Chiu C.H."/>
            <person name="Tang P."/>
            <person name="Hegemann P."/>
            <person name="Fromm H."/>
            <person name="Raoult D."/>
            <person name="Greub G."/>
            <person name="Miranda-Saavedra D."/>
            <person name="Chen N."/>
            <person name="Nash P."/>
            <person name="Ginger M.L."/>
            <person name="Horn M."/>
            <person name="Schaap P."/>
            <person name="Caler L."/>
            <person name="Loftus B."/>
        </authorList>
    </citation>
    <scope>NUCLEOTIDE SEQUENCE [LARGE SCALE GENOMIC DNA]</scope>
    <source>
        <strain evidence="3 4">Neff</strain>
    </source>
</reference>
<evidence type="ECO:0000256" key="1">
    <source>
        <dbReference type="PROSITE-ProRule" id="PRU00042"/>
    </source>
</evidence>
<sequence>MADTYTCMTCRMFFDSAEVQRTHYRAPWHCFNLKRKVAGLPPVSEESFEDKVKALKTEKIALDHQALAAKQRPASKKTHKFQITKGKGNGRNAAGNLAMAADELGISLEDTPVESVDDDSAEEEEPELTEEEMIEQRLKSAKPVPVTECLFDGHESSDLKSNLDYTRSKFSFFIPEIENLVDLEGLMTYLGEKVGVGYTCLYCGKDYQSLPAVRSHMVDKSHCKLKFYEELEEYDEYYNFEENAEDENNNRSLITVNDDGSVDTGITLSDTGAELVLHNGRTLGNRAYKTYYKQRHRPSESRTSVLMVQLVKQYNELGVLREKRADEIIARKKQERRIRHNNGEQVKIQLKANRLQKYMHHKECMT</sequence>
<dbReference type="SMART" id="SM00355">
    <property type="entry name" value="ZnF_C2H2"/>
    <property type="match status" value="2"/>
</dbReference>
<keyword evidence="1" id="KW-0862">Zinc</keyword>
<dbReference type="InterPro" id="IPR040025">
    <property type="entry name" value="Znf622/Rei1/Reh1"/>
</dbReference>
<dbReference type="InterPro" id="IPR041661">
    <property type="entry name" value="ZN622/Rei1/Reh1_Znf-C2H2"/>
</dbReference>